<evidence type="ECO:0000313" key="3">
    <source>
        <dbReference type="EMBL" id="KAF2898179.1"/>
    </source>
</evidence>
<dbReference type="EMBL" id="VTPC01003669">
    <property type="protein sequence ID" value="KAF2898179.1"/>
    <property type="molecule type" value="Genomic_DNA"/>
</dbReference>
<protein>
    <submittedName>
        <fullName evidence="3">Uncharacterized protein</fullName>
    </submittedName>
</protein>
<evidence type="ECO:0000256" key="2">
    <source>
        <dbReference type="SAM" id="MobiDB-lite"/>
    </source>
</evidence>
<comment type="caution">
    <text evidence="3">The sequence shown here is derived from an EMBL/GenBank/DDBJ whole genome shotgun (WGS) entry which is preliminary data.</text>
</comment>
<name>A0A8K0D2T1_IGNLU</name>
<gene>
    <name evidence="3" type="ORF">ILUMI_07999</name>
</gene>
<reference evidence="3" key="1">
    <citation type="submission" date="2019-08" db="EMBL/GenBank/DDBJ databases">
        <title>The genome of the North American firefly Photinus pyralis.</title>
        <authorList>
            <consortium name="Photinus pyralis genome working group"/>
            <person name="Fallon T.R."/>
            <person name="Sander Lower S.E."/>
            <person name="Weng J.-K."/>
        </authorList>
    </citation>
    <scope>NUCLEOTIDE SEQUENCE</scope>
    <source>
        <strain evidence="3">TRF0915ILg1</strain>
        <tissue evidence="3">Whole body</tissue>
    </source>
</reference>
<evidence type="ECO:0000256" key="1">
    <source>
        <dbReference type="SAM" id="Coils"/>
    </source>
</evidence>
<proteinExistence type="predicted"/>
<feature type="region of interest" description="Disordered" evidence="2">
    <location>
        <begin position="1"/>
        <end position="22"/>
    </location>
</feature>
<dbReference type="Proteomes" id="UP000801492">
    <property type="component" value="Unassembled WGS sequence"/>
</dbReference>
<keyword evidence="1" id="KW-0175">Coiled coil</keyword>
<evidence type="ECO:0000313" key="4">
    <source>
        <dbReference type="Proteomes" id="UP000801492"/>
    </source>
</evidence>
<accession>A0A8K0D2T1</accession>
<feature type="compositionally biased region" description="Basic and acidic residues" evidence="2">
    <location>
        <begin position="10"/>
        <end position="22"/>
    </location>
</feature>
<organism evidence="3 4">
    <name type="scientific">Ignelater luminosus</name>
    <name type="common">Cucubano</name>
    <name type="synonym">Pyrophorus luminosus</name>
    <dbReference type="NCBI Taxonomy" id="2038154"/>
    <lineage>
        <taxon>Eukaryota</taxon>
        <taxon>Metazoa</taxon>
        <taxon>Ecdysozoa</taxon>
        <taxon>Arthropoda</taxon>
        <taxon>Hexapoda</taxon>
        <taxon>Insecta</taxon>
        <taxon>Pterygota</taxon>
        <taxon>Neoptera</taxon>
        <taxon>Endopterygota</taxon>
        <taxon>Coleoptera</taxon>
        <taxon>Polyphaga</taxon>
        <taxon>Elateriformia</taxon>
        <taxon>Elateroidea</taxon>
        <taxon>Elateridae</taxon>
        <taxon>Agrypninae</taxon>
        <taxon>Pyrophorini</taxon>
        <taxon>Ignelater</taxon>
    </lineage>
</organism>
<sequence>MEQTEQKLGIVERERGGGERKRNNTVVSGLKIDIDNEDRDILKEAVEDMLRKVLQINIKVKRAYSIGEKRYYVQGKNSTQSVEYVADNWGYHPLVEYSSVGPHSQIVAQIALDAASVKALRSKGSKLNIAEPVVPSRSGAQISLSSQNGGVRNNHVVQRQQHRQGFIIQSSTPQPTPEEQINIDQNLQHDLQKLVRVHQQQDHERQLESIAIQKLQQLQQLQQIQEQEQQILHKQQLQQQLELEEQQQILKEQQDREQAKLRKQQQLQEEQLLQKQQQIIEQQRLHEQEQQQRKEQQKLQEQQEQEKIQEQQQLIDEQQQIQQQNLILLQHIDGQNPNQQLPILILNQNQEDQKILIPIPPQQASLKISEHSEQQNTVQLKEEETSTVQYQTTPISSFEQQAQILLQGGAVVLQGLAGLNLNFQDQNQAPLIILQDQIINGGKPVENQNTQYETAALYENPGNKLISFNNAHEESLIDIANAGGYGSKLNVKVTHRSKPIRIFKHLVSGQDVLNINRAINQNIDGSRFESSTPSGATAIVSEYGPSSVTPNLIKQEEEIASNTVSSSTINTIIQNTENTLAKKPIIVADEESYSENTIQSTTESLSKEEEQQISVEPTVDITPRPISSRFLAPITAGIQLQSTYTESPEKSADTTTENFVVDVQKSIPFYLGKIEYYNNQANEQQDKESNFTVTATQNLQLGGFLQHPIKEHAKAPKTQAPKEGMFSQTLTSSGDQQDQVQEQGEIQATVVDKPEIQPTRVLERPVEVTKPYPVRVEVPQPYPVEVEKIVERIVQKPYPVEVRVPVQVPVQVPVPHPVQVTVEKKVAVPVEKIVEKPVPQYIPKPYPVAVQVPVPVAQAYYIPVEVPKPYPVQVTKYVNKPYAILKPYPVQLTQTIEVPVRQPVPVEVRVPHPVPPVCAINNNNYIGLVPPKLPYNSNLNNSTIEKNRKARQNFDNVRLEYGFMPPLIPSLAIDEDGNPVEKHTK</sequence>
<dbReference type="AlphaFoldDB" id="A0A8K0D2T1"/>
<feature type="coiled-coil region" evidence="1">
    <location>
        <begin position="218"/>
        <end position="321"/>
    </location>
</feature>
<keyword evidence="4" id="KW-1185">Reference proteome</keyword>
<dbReference type="OrthoDB" id="371494at2759"/>